<comment type="caution">
    <text evidence="1">The sequence shown here is derived from an EMBL/GenBank/DDBJ whole genome shotgun (WGS) entry which is preliminary data.</text>
</comment>
<dbReference type="InterPro" id="IPR006059">
    <property type="entry name" value="SBP"/>
</dbReference>
<dbReference type="Pfam" id="PF13416">
    <property type="entry name" value="SBP_bac_8"/>
    <property type="match status" value="1"/>
</dbReference>
<sequence length="476" mass="53249">MTKNRTEVVFGKKILCLTLTLVLVLFLGLFTVGCGNSQATGEENESLTISVVTKDMYLDTAVKKFEDLHPGVSVEVKEYTSNPLPPASGNGVMIRTEDPSDIEKYVTAMNTQLMSGQGSDIILLNNLPYETYADKNLLVNIDQMMQSDQSFDSSKYYQNVLEALKYKGNLYGLPVSFSIDMMAADKTLLENSQVEIDDNTWSWNDFVTTAEKVIMDNKNGGTQEMYALAGMDEKMLITSLVKENFSKLVDPERKIAHFTEKEFLDILNLSKYLIDNKMVNTDTTQNKMMELASRGNLIFNVTSMRGFMGLQAAKMTFNGEVQFLKTPGNEGNLFFSTDSMYGISNKSANKELAWEFLKLLVSDEMMTQRTLMGMPINKSVVPQIAQDIIQPLQKSGGGIIKVANGSQAQTITMQPPTQEEIDFVENLLNKANRYNGTNQKIISIVQEETTAFFTGQKTAEMTARLIQDRVSTYLNE</sequence>
<reference evidence="1" key="1">
    <citation type="journal article" date="2023" name="J. Hazard. Mater.">
        <title>Anaerobic biodegradation of pyrene and benzo[a]pyrene by a new sulfate-reducing Desulforamulus aquiferis strain DSA.</title>
        <authorList>
            <person name="Zhang Z."/>
            <person name="Sun J."/>
            <person name="Gong X."/>
            <person name="Wang C."/>
            <person name="Wang H."/>
        </authorList>
    </citation>
    <scope>NUCLEOTIDE SEQUENCE</scope>
    <source>
        <strain evidence="1">DSA</strain>
    </source>
</reference>
<evidence type="ECO:0000313" key="1">
    <source>
        <dbReference type="EMBL" id="MDO7785898.1"/>
    </source>
</evidence>
<dbReference type="Gene3D" id="3.40.190.10">
    <property type="entry name" value="Periplasmic binding protein-like II"/>
    <property type="match status" value="1"/>
</dbReference>
<organism evidence="1 2">
    <name type="scientific">Desulforamulus aquiferis</name>
    <dbReference type="NCBI Taxonomy" id="1397668"/>
    <lineage>
        <taxon>Bacteria</taxon>
        <taxon>Bacillati</taxon>
        <taxon>Bacillota</taxon>
        <taxon>Clostridia</taxon>
        <taxon>Eubacteriales</taxon>
        <taxon>Peptococcaceae</taxon>
        <taxon>Desulforamulus</taxon>
    </lineage>
</organism>
<dbReference type="PANTHER" id="PTHR43649:SF12">
    <property type="entry name" value="DIACETYLCHITOBIOSE BINDING PROTEIN DASA"/>
    <property type="match status" value="1"/>
</dbReference>
<name>A0AAW7Z8U2_9FIRM</name>
<keyword evidence="2" id="KW-1185">Reference proteome</keyword>
<dbReference type="RefSeq" id="WP_304540583.1">
    <property type="nucleotide sequence ID" value="NZ_JARPTC010000002.1"/>
</dbReference>
<dbReference type="PROSITE" id="PS51257">
    <property type="entry name" value="PROKAR_LIPOPROTEIN"/>
    <property type="match status" value="1"/>
</dbReference>
<dbReference type="EMBL" id="JARPTC010000002">
    <property type="protein sequence ID" value="MDO7785898.1"/>
    <property type="molecule type" value="Genomic_DNA"/>
</dbReference>
<accession>A0AAW7Z8U2</accession>
<gene>
    <name evidence="1" type="ORF">P6N53_01480</name>
</gene>
<proteinExistence type="predicted"/>
<dbReference type="PANTHER" id="PTHR43649">
    <property type="entry name" value="ARABINOSE-BINDING PROTEIN-RELATED"/>
    <property type="match status" value="1"/>
</dbReference>
<dbReference type="Proteomes" id="UP001172911">
    <property type="component" value="Unassembled WGS sequence"/>
</dbReference>
<dbReference type="SUPFAM" id="SSF53850">
    <property type="entry name" value="Periplasmic binding protein-like II"/>
    <property type="match status" value="1"/>
</dbReference>
<evidence type="ECO:0000313" key="2">
    <source>
        <dbReference type="Proteomes" id="UP001172911"/>
    </source>
</evidence>
<reference evidence="1" key="2">
    <citation type="submission" date="2023-03" db="EMBL/GenBank/DDBJ databases">
        <authorList>
            <person name="Zhang Z."/>
        </authorList>
    </citation>
    <scope>NUCLEOTIDE SEQUENCE</scope>
    <source>
        <strain evidence="1">DSA</strain>
    </source>
</reference>
<protein>
    <submittedName>
        <fullName evidence="1">Extracellular solute-binding protein</fullName>
    </submittedName>
</protein>
<dbReference type="AlphaFoldDB" id="A0AAW7Z8U2"/>
<dbReference type="InterPro" id="IPR050490">
    <property type="entry name" value="Bact_solute-bd_prot1"/>
</dbReference>